<evidence type="ECO:0000259" key="8">
    <source>
        <dbReference type="Pfam" id="PF01850"/>
    </source>
</evidence>
<dbReference type="SUPFAM" id="SSF88723">
    <property type="entry name" value="PIN domain-like"/>
    <property type="match status" value="1"/>
</dbReference>
<keyword evidence="3" id="KW-0540">Nuclease</keyword>
<evidence type="ECO:0000256" key="6">
    <source>
        <dbReference type="ARBA" id="ARBA00022842"/>
    </source>
</evidence>
<accession>A0ABU4B9D4</accession>
<dbReference type="PANTHER" id="PTHR33653">
    <property type="entry name" value="RIBONUCLEASE VAPC2"/>
    <property type="match status" value="1"/>
</dbReference>
<keyword evidence="6" id="KW-0460">Magnesium</keyword>
<evidence type="ECO:0000256" key="1">
    <source>
        <dbReference type="ARBA" id="ARBA00001946"/>
    </source>
</evidence>
<dbReference type="RefSeq" id="WP_317563546.1">
    <property type="nucleotide sequence ID" value="NZ_JAWLJX010000001.1"/>
</dbReference>
<dbReference type="PANTHER" id="PTHR33653:SF1">
    <property type="entry name" value="RIBONUCLEASE VAPC2"/>
    <property type="match status" value="1"/>
</dbReference>
<evidence type="ECO:0000256" key="2">
    <source>
        <dbReference type="ARBA" id="ARBA00022649"/>
    </source>
</evidence>
<evidence type="ECO:0000313" key="10">
    <source>
        <dbReference type="Proteomes" id="UP001185755"/>
    </source>
</evidence>
<feature type="domain" description="PIN" evidence="8">
    <location>
        <begin position="40"/>
        <end position="147"/>
    </location>
</feature>
<evidence type="ECO:0000256" key="4">
    <source>
        <dbReference type="ARBA" id="ARBA00022723"/>
    </source>
</evidence>
<dbReference type="Gene3D" id="3.40.50.1010">
    <property type="entry name" value="5'-nuclease"/>
    <property type="match status" value="1"/>
</dbReference>
<evidence type="ECO:0000256" key="7">
    <source>
        <dbReference type="ARBA" id="ARBA00038093"/>
    </source>
</evidence>
<proteinExistence type="inferred from homology"/>
<sequence length="162" mass="17849">MEHVRRRSRCLRLGTRPDPCGRSDRHRRLDAGPMAAMRTVLDTSVLIGDSLDRIEGEVAISAISLAELHFGVLVASTSEQRALRLQRLVAVERRFEPLAVDANVARSYGRLAAAVRESGRRPQARALDLMIAATAHAHGARLMTRNAEDLRGIEGLVEIDSH</sequence>
<evidence type="ECO:0000313" key="9">
    <source>
        <dbReference type="EMBL" id="MDV6260811.1"/>
    </source>
</evidence>
<comment type="caution">
    <text evidence="9">The sequence shown here is derived from an EMBL/GenBank/DDBJ whole genome shotgun (WGS) entry which is preliminary data.</text>
</comment>
<keyword evidence="10" id="KW-1185">Reference proteome</keyword>
<name>A0ABU4B9D4_9NOCA</name>
<evidence type="ECO:0000256" key="3">
    <source>
        <dbReference type="ARBA" id="ARBA00022722"/>
    </source>
</evidence>
<keyword evidence="5" id="KW-0378">Hydrolase</keyword>
<comment type="similarity">
    <text evidence="7">Belongs to the PINc/VapC protein family.</text>
</comment>
<keyword evidence="4" id="KW-0479">Metal-binding</keyword>
<dbReference type="Proteomes" id="UP001185755">
    <property type="component" value="Unassembled WGS sequence"/>
</dbReference>
<reference evidence="9 10" key="1">
    <citation type="submission" date="2023-10" db="EMBL/GenBank/DDBJ databases">
        <title>Development of a sustainable strategy for remediation of hydrocarbon-contaminated territories based on the waste exchange concept.</title>
        <authorList>
            <person name="Krivoruchko A."/>
        </authorList>
    </citation>
    <scope>NUCLEOTIDE SEQUENCE [LARGE SCALE GENOMIC DNA]</scope>
    <source>
        <strain evidence="9 10">IEGM 1323</strain>
    </source>
</reference>
<organism evidence="9 10">
    <name type="scientific">Rhodococcoides yunnanense</name>
    <dbReference type="NCBI Taxonomy" id="278209"/>
    <lineage>
        <taxon>Bacteria</taxon>
        <taxon>Bacillati</taxon>
        <taxon>Actinomycetota</taxon>
        <taxon>Actinomycetes</taxon>
        <taxon>Mycobacteriales</taxon>
        <taxon>Nocardiaceae</taxon>
        <taxon>Rhodococcoides</taxon>
    </lineage>
</organism>
<keyword evidence="2" id="KW-1277">Toxin-antitoxin system</keyword>
<evidence type="ECO:0000256" key="5">
    <source>
        <dbReference type="ARBA" id="ARBA00022801"/>
    </source>
</evidence>
<gene>
    <name evidence="9" type="ORF">R3P96_05605</name>
</gene>
<protein>
    <submittedName>
        <fullName evidence="9">Type II toxin-antitoxin system VapC family toxin</fullName>
    </submittedName>
</protein>
<dbReference type="InterPro" id="IPR050556">
    <property type="entry name" value="Type_II_TA_system_RNase"/>
</dbReference>
<dbReference type="Pfam" id="PF01850">
    <property type="entry name" value="PIN"/>
    <property type="match status" value="1"/>
</dbReference>
<dbReference type="EMBL" id="JAWLJX010000001">
    <property type="protein sequence ID" value="MDV6260811.1"/>
    <property type="molecule type" value="Genomic_DNA"/>
</dbReference>
<comment type="cofactor">
    <cofactor evidence="1">
        <name>Mg(2+)</name>
        <dbReference type="ChEBI" id="CHEBI:18420"/>
    </cofactor>
</comment>
<dbReference type="InterPro" id="IPR029060">
    <property type="entry name" value="PIN-like_dom_sf"/>
</dbReference>
<dbReference type="InterPro" id="IPR002716">
    <property type="entry name" value="PIN_dom"/>
</dbReference>
<dbReference type="CDD" id="cd18732">
    <property type="entry name" value="PIN_MtVapC4-C5_like"/>
    <property type="match status" value="1"/>
</dbReference>